<protein>
    <recommendedName>
        <fullName evidence="6">Aminotransferase class I/classII large domain-containing protein</fullName>
    </recommendedName>
</protein>
<dbReference type="InterPro" id="IPR015424">
    <property type="entry name" value="PyrdxlP-dep_Trfase"/>
</dbReference>
<evidence type="ECO:0000256" key="3">
    <source>
        <dbReference type="ARBA" id="ARBA00022576"/>
    </source>
</evidence>
<dbReference type="PANTHER" id="PTHR46383">
    <property type="entry name" value="ASPARTATE AMINOTRANSFERASE"/>
    <property type="match status" value="1"/>
</dbReference>
<dbReference type="EMBL" id="BARW01017006">
    <property type="protein sequence ID" value="GAI97718.1"/>
    <property type="molecule type" value="Genomic_DNA"/>
</dbReference>
<evidence type="ECO:0000256" key="2">
    <source>
        <dbReference type="ARBA" id="ARBA00007441"/>
    </source>
</evidence>
<dbReference type="GO" id="GO:0008483">
    <property type="term" value="F:transaminase activity"/>
    <property type="evidence" value="ECO:0007669"/>
    <property type="project" value="UniProtKB-KW"/>
</dbReference>
<accession>X1SXP0</accession>
<feature type="non-terminal residue" evidence="7">
    <location>
        <position position="281"/>
    </location>
</feature>
<dbReference type="InterPro" id="IPR015422">
    <property type="entry name" value="PyrdxlP-dep_Trfase_small"/>
</dbReference>
<dbReference type="InterPro" id="IPR015421">
    <property type="entry name" value="PyrdxlP-dep_Trfase_major"/>
</dbReference>
<dbReference type="AlphaFoldDB" id="X1SXP0"/>
<dbReference type="InterPro" id="IPR004839">
    <property type="entry name" value="Aminotransferase_I/II_large"/>
</dbReference>
<comment type="similarity">
    <text evidence="2">Belongs to the class-I pyridoxal-phosphate-dependent aminotransferase family.</text>
</comment>
<dbReference type="Pfam" id="PF00155">
    <property type="entry name" value="Aminotran_1_2"/>
    <property type="match status" value="1"/>
</dbReference>
<feature type="domain" description="Aminotransferase class I/classII large" evidence="6">
    <location>
        <begin position="82"/>
        <end position="254"/>
    </location>
</feature>
<keyword evidence="4" id="KW-0808">Transferase</keyword>
<keyword evidence="5" id="KW-0663">Pyridoxal phosphate</keyword>
<reference evidence="7" key="1">
    <citation type="journal article" date="2014" name="Front. Microbiol.">
        <title>High frequency of phylogenetically diverse reductive dehalogenase-homologous genes in deep subseafloor sedimentary metagenomes.</title>
        <authorList>
            <person name="Kawai M."/>
            <person name="Futagami T."/>
            <person name="Toyoda A."/>
            <person name="Takaki Y."/>
            <person name="Nishi S."/>
            <person name="Hori S."/>
            <person name="Arai W."/>
            <person name="Tsubouchi T."/>
            <person name="Morono Y."/>
            <person name="Uchiyama I."/>
            <person name="Ito T."/>
            <person name="Fujiyama A."/>
            <person name="Inagaki F."/>
            <person name="Takami H."/>
        </authorList>
    </citation>
    <scope>NUCLEOTIDE SEQUENCE</scope>
    <source>
        <strain evidence="7">Expedition CK06-06</strain>
    </source>
</reference>
<organism evidence="7">
    <name type="scientific">marine sediment metagenome</name>
    <dbReference type="NCBI Taxonomy" id="412755"/>
    <lineage>
        <taxon>unclassified sequences</taxon>
        <taxon>metagenomes</taxon>
        <taxon>ecological metagenomes</taxon>
    </lineage>
</organism>
<dbReference type="InterPro" id="IPR050596">
    <property type="entry name" value="AspAT/PAT-like"/>
</dbReference>
<dbReference type="GO" id="GO:0030170">
    <property type="term" value="F:pyridoxal phosphate binding"/>
    <property type="evidence" value="ECO:0007669"/>
    <property type="project" value="InterPro"/>
</dbReference>
<proteinExistence type="inferred from homology"/>
<comment type="cofactor">
    <cofactor evidence="1">
        <name>pyridoxal 5'-phosphate</name>
        <dbReference type="ChEBI" id="CHEBI:597326"/>
    </cofactor>
</comment>
<dbReference type="Gene3D" id="3.40.640.10">
    <property type="entry name" value="Type I PLP-dependent aspartate aminotransferase-like (Major domain)"/>
    <property type="match status" value="1"/>
</dbReference>
<evidence type="ECO:0000256" key="4">
    <source>
        <dbReference type="ARBA" id="ARBA00022679"/>
    </source>
</evidence>
<feature type="non-terminal residue" evidence="7">
    <location>
        <position position="1"/>
    </location>
</feature>
<name>X1SXP0_9ZZZZ</name>
<sequence>TIGAAFGFEKDFIEAGGDRWVPCYLQNIKQFFNTDITNVVPYASIPGLTDSRKRWKEWIIKKSQLDDNKKKSLKDLEKYLTLTLFTPGITHGIFTCCSMFINQGEYIILPDKRWGNYDNIIEKNIGAKIKSFNYFSEDTIDLKSLEKAMQDVLKTQDKIILILNIPNNPTGYIPTRKEASDLIDLFKKIAIQNKKTLIIFCDDAYEGYTYDIDAIKTSLFYDLFQLEENIIPIKLDGITKELLMYGGRIGALTIGIHKNWITTDLELEQLKVEIENKFSGF</sequence>
<dbReference type="Gene3D" id="3.90.1150.10">
    <property type="entry name" value="Aspartate Aminotransferase, domain 1"/>
    <property type="match status" value="1"/>
</dbReference>
<evidence type="ECO:0000256" key="1">
    <source>
        <dbReference type="ARBA" id="ARBA00001933"/>
    </source>
</evidence>
<evidence type="ECO:0000259" key="6">
    <source>
        <dbReference type="Pfam" id="PF00155"/>
    </source>
</evidence>
<evidence type="ECO:0000256" key="5">
    <source>
        <dbReference type="ARBA" id="ARBA00022898"/>
    </source>
</evidence>
<gene>
    <name evidence="7" type="ORF">S12H4_29475</name>
</gene>
<dbReference type="SUPFAM" id="SSF53383">
    <property type="entry name" value="PLP-dependent transferases"/>
    <property type="match status" value="1"/>
</dbReference>
<comment type="caution">
    <text evidence="7">The sequence shown here is derived from an EMBL/GenBank/DDBJ whole genome shotgun (WGS) entry which is preliminary data.</text>
</comment>
<dbReference type="CDD" id="cd00609">
    <property type="entry name" value="AAT_like"/>
    <property type="match status" value="1"/>
</dbReference>
<keyword evidence="3" id="KW-0032">Aminotransferase</keyword>
<dbReference type="PANTHER" id="PTHR46383:SF1">
    <property type="entry name" value="ASPARTATE AMINOTRANSFERASE"/>
    <property type="match status" value="1"/>
</dbReference>
<evidence type="ECO:0000313" key="7">
    <source>
        <dbReference type="EMBL" id="GAI97718.1"/>
    </source>
</evidence>
<dbReference type="GO" id="GO:0006520">
    <property type="term" value="P:amino acid metabolic process"/>
    <property type="evidence" value="ECO:0007669"/>
    <property type="project" value="InterPro"/>
</dbReference>